<evidence type="ECO:0000313" key="2">
    <source>
        <dbReference type="EMBL" id="NMW31086.1"/>
    </source>
</evidence>
<dbReference type="InterPro" id="IPR029058">
    <property type="entry name" value="AB_hydrolase_fold"/>
</dbReference>
<proteinExistence type="predicted"/>
<reference evidence="2 3" key="1">
    <citation type="submission" date="2020-04" db="EMBL/GenBank/DDBJ databases">
        <authorList>
            <person name="Liu A."/>
        </authorList>
    </citation>
    <scope>NUCLEOTIDE SEQUENCE [LARGE SCALE GENOMIC DNA]</scope>
    <source>
        <strain evidence="2 3">RZ02</strain>
    </source>
</reference>
<dbReference type="Gene3D" id="3.40.50.1820">
    <property type="entry name" value="alpha/beta hydrolase"/>
    <property type="match status" value="1"/>
</dbReference>
<dbReference type="PANTHER" id="PTHR43798:SF33">
    <property type="entry name" value="HYDROLASE, PUTATIVE (AFU_ORTHOLOGUE AFUA_2G14860)-RELATED"/>
    <property type="match status" value="1"/>
</dbReference>
<dbReference type="PRINTS" id="PR00111">
    <property type="entry name" value="ABHYDROLASE"/>
</dbReference>
<dbReference type="GO" id="GO:0016787">
    <property type="term" value="F:hydrolase activity"/>
    <property type="evidence" value="ECO:0007669"/>
    <property type="project" value="UniProtKB-KW"/>
</dbReference>
<sequence>MRPSFNGHPSWLDYRSIVRQEFSIDLPEEIAEHWCRIRGHDIRIDEWLPDGEPLGTIVCVHGAGGNGRILAPFAKAFQQAGWRVIAPDLPGYGMTQTVAGHEWSYADWPLVIADLAKVQSGKVVLAGASMGGLTAVYAAQHVQDLAGVIVTTLIDLAEEETFVKAARWKLLGRLSIFGMKVMPFLLDRLPLPLSAVAPLKAMSANRAMQKYFQTDQFLGRNWLPVKFWRSVHNYRISPIQLDCRLLLVHPGKDDWTPYSVSLQIYDRIGAEKTAVKLSNGSHLPLEQPAYDEMCSELGSFLQELSAADL</sequence>
<dbReference type="EMBL" id="JABCRE010000002">
    <property type="protein sequence ID" value="NMW31086.1"/>
    <property type="molecule type" value="Genomic_DNA"/>
</dbReference>
<feature type="domain" description="AB hydrolase-1" evidence="1">
    <location>
        <begin position="57"/>
        <end position="289"/>
    </location>
</feature>
<dbReference type="InterPro" id="IPR050266">
    <property type="entry name" value="AB_hydrolase_sf"/>
</dbReference>
<comment type="caution">
    <text evidence="2">The sequence shown here is derived from an EMBL/GenBank/DDBJ whole genome shotgun (WGS) entry which is preliminary data.</text>
</comment>
<organism evidence="2 3">
    <name type="scientific">Pontixanthobacter rizhaonensis</name>
    <dbReference type="NCBI Taxonomy" id="2730337"/>
    <lineage>
        <taxon>Bacteria</taxon>
        <taxon>Pseudomonadati</taxon>
        <taxon>Pseudomonadota</taxon>
        <taxon>Alphaproteobacteria</taxon>
        <taxon>Sphingomonadales</taxon>
        <taxon>Erythrobacteraceae</taxon>
        <taxon>Pontixanthobacter</taxon>
    </lineage>
</organism>
<dbReference type="AlphaFoldDB" id="A0A848QNF5"/>
<protein>
    <submittedName>
        <fullName evidence="2">Alpha/beta hydrolase</fullName>
    </submittedName>
</protein>
<accession>A0A848QNF5</accession>
<keyword evidence="2" id="KW-0378">Hydrolase</keyword>
<evidence type="ECO:0000313" key="3">
    <source>
        <dbReference type="Proteomes" id="UP000561181"/>
    </source>
</evidence>
<dbReference type="PANTHER" id="PTHR43798">
    <property type="entry name" value="MONOACYLGLYCEROL LIPASE"/>
    <property type="match status" value="1"/>
</dbReference>
<dbReference type="Proteomes" id="UP000561181">
    <property type="component" value="Unassembled WGS sequence"/>
</dbReference>
<dbReference type="Pfam" id="PF12697">
    <property type="entry name" value="Abhydrolase_6"/>
    <property type="match status" value="1"/>
</dbReference>
<dbReference type="SUPFAM" id="SSF53474">
    <property type="entry name" value="alpha/beta-Hydrolases"/>
    <property type="match status" value="1"/>
</dbReference>
<evidence type="ECO:0000259" key="1">
    <source>
        <dbReference type="Pfam" id="PF12697"/>
    </source>
</evidence>
<dbReference type="RefSeq" id="WP_170010276.1">
    <property type="nucleotide sequence ID" value="NZ_JABCRE010000002.1"/>
</dbReference>
<keyword evidence="3" id="KW-1185">Reference proteome</keyword>
<gene>
    <name evidence="2" type="ORF">HKD42_03325</name>
</gene>
<dbReference type="GO" id="GO:0016020">
    <property type="term" value="C:membrane"/>
    <property type="evidence" value="ECO:0007669"/>
    <property type="project" value="TreeGrafter"/>
</dbReference>
<dbReference type="InterPro" id="IPR000073">
    <property type="entry name" value="AB_hydrolase_1"/>
</dbReference>
<name>A0A848QNF5_9SPHN</name>